<comment type="similarity">
    <text evidence="1">Belongs to the RICTOR family.</text>
</comment>
<dbReference type="OrthoDB" id="271111at2759"/>
<feature type="compositionally biased region" description="Basic and acidic residues" evidence="4">
    <location>
        <begin position="822"/>
        <end position="838"/>
    </location>
</feature>
<feature type="compositionally biased region" description="Polar residues" evidence="4">
    <location>
        <begin position="289"/>
        <end position="301"/>
    </location>
</feature>
<dbReference type="STRING" id="1882483.A0A317XLB1"/>
<evidence type="ECO:0000313" key="6">
    <source>
        <dbReference type="EMBL" id="PWY98657.1"/>
    </source>
</evidence>
<dbReference type="InterPro" id="IPR029452">
    <property type="entry name" value="RICTOR_V"/>
</dbReference>
<dbReference type="PANTHER" id="PTHR13298:SF11">
    <property type="entry name" value="RAPAMYCIN-INSENSITIVE COMPANION OF MTOR"/>
    <property type="match status" value="1"/>
</dbReference>
<evidence type="ECO:0000256" key="1">
    <source>
        <dbReference type="ARBA" id="ARBA00008878"/>
    </source>
</evidence>
<gene>
    <name evidence="6" type="ORF">BCV70DRAFT_178261</name>
</gene>
<feature type="region of interest" description="Disordered" evidence="4">
    <location>
        <begin position="205"/>
        <end position="233"/>
    </location>
</feature>
<sequence length="1520" mass="166785">MAGYSPQNEVQRLQNRIDIETKIKDGAENLLSLFDTRPGSSSKQELRKQIELELDAANTKISALVGELQRYKHFQRTTSPAASSNTNTDYQSNPDSWSNPDLSSNTVSRLEQSALGLDATPSQHRSSPAAQADTPHYSVLPAHFASHNGSPPSTNYVNELSSGVDPTEMGIPSFGGLGLGLDAGHPTAVPAWRPGVVPSLVFGRGGGGAASEAPQHHDLDASDPPATWERENEDARASRSQAISLVRMLRTASPRPPLTSPLPTLSEDTTAAGDVSSATIGTLDPDATLNETTTGLSQNPENTRESPLRAPVVLPRIPRQRRPGARNPGLAASTSHARTPSNATGLADETKRQIDHMNHLVDILKHHARVRYELPLDELVDAVMPRLCDQAGKEVRATAYRLIRHALVQPLWPLVSRCRSMGLDIYLARTLTRDNRFELEKIQAIKLIRAIMELSALRSVNTAPDRLALELDSLLGTGVVRALAAVAEHGEDKLRHLCLETLTELAIFDVRLLINGGGLRSTLQALTEGPIDFAPTLVQSFLYLVDMPGTRQHLRPGVDLEIAMSGLTEAPAMKPVTYDALLRSSARVVSVMLRSWQGLIYMCMDDKRAVRSLVQALRVNPLEVKDVLLDMLYDLFNVRGASGTIDPASKRESSQKAPGSPSLAPPHHGGGGAFSSMSSTAAEAASSSTAKPVGDLGDQPRSKLNLVDHYLALLLVVFTDAGLVDALVDVIEHAPDMARKATLLTGELLQVSKRVHPPSRRNSIHFLPHLFSLAANFRLDKSDERQAAASALSFIDHVNRQRAHHEAIVSAAALSGTVQSTTRDRSNSVEESMRRGQRQVEKTKLRIGMQIDDVHFRALMMDTQLLNTKEHAKWNLDAITDLLEGPLLNARRVDEAAKGTKLLKRLLAFYHPFALRFSALRRTPLSRRYVRLACLLLTTLISTPEGIRALSEDRLLRELHDCLDQLNPISANPVSDPLLSRKRMQDTLCLGYFEMLGVLTTSVEGIRLLERFKIFTPLYRLSELRSRDDILKAVIENVDYTIEGHPRIVLSKALTSNYRDVRLFATKHLEELIRQTVSPSGAGHKTQTADSSSRVDWAIGLLLNQLYDPAVEVRQTAVRVLGDVCNSIQLLEKVVSMRPTLDHLGELGNPLLLKFLSTSVGVRYLWQLDYVDREMEEWFNERNHRYTVQVEVMLADFFSIYRKQGGSGGASASASATEWSGGTDRLRTGESSTTPSGAPYVGAADTGHHEGSIPPHFYGELAKTAEGCQMLEDKGHFAEFAHFIRQHGTESSDAELISKLKSVLWAVGNIGSTELGLPFLEAEDVVARIVEIAEGSLVLSVRGTCFYVLGLISSTHNGAELLKTLGWQSVRTPLGVSIGLCVPDDVQRLLTIPRWTAAGITSLSHLELADPETVVVNKVITSIANLGNSILATNASRSLTKLKAKHRAVFQDMSVLARALQLMDTHYYRLPVRRYIWELFDVALDQDSVGAIQRSTEKLIQTKRAQLQRRGKSRNGSSAD</sequence>
<dbReference type="InterPro" id="IPR036274">
    <property type="entry name" value="HR1_rpt_sf"/>
</dbReference>
<dbReference type="InterPro" id="IPR016024">
    <property type="entry name" value="ARM-type_fold"/>
</dbReference>
<dbReference type="Proteomes" id="UP000246740">
    <property type="component" value="Unassembled WGS sequence"/>
</dbReference>
<name>A0A317XLB1_9BASI</name>
<dbReference type="SMART" id="SM01308">
    <property type="entry name" value="RICTOR_N"/>
    <property type="match status" value="1"/>
</dbReference>
<feature type="region of interest" description="Disordered" evidence="4">
    <location>
        <begin position="280"/>
        <end position="345"/>
    </location>
</feature>
<dbReference type="InterPro" id="IPR029453">
    <property type="entry name" value="Rictor_IV"/>
</dbReference>
<feature type="region of interest" description="Disordered" evidence="4">
    <location>
        <begin position="75"/>
        <end position="106"/>
    </location>
</feature>
<dbReference type="EMBL" id="KZ819197">
    <property type="protein sequence ID" value="PWY98657.1"/>
    <property type="molecule type" value="Genomic_DNA"/>
</dbReference>
<feature type="region of interest" description="Disordered" evidence="4">
    <location>
        <begin position="252"/>
        <end position="271"/>
    </location>
</feature>
<dbReference type="InterPro" id="IPR028268">
    <property type="entry name" value="Pianissimo_fam"/>
</dbReference>
<dbReference type="FunCoup" id="A0A317XLB1">
    <property type="interactions" value="228"/>
</dbReference>
<dbReference type="SMART" id="SM00742">
    <property type="entry name" value="Hr1"/>
    <property type="match status" value="1"/>
</dbReference>
<accession>A0A317XLB1</accession>
<dbReference type="SMART" id="SM01310">
    <property type="entry name" value="RICTOR_V"/>
    <property type="match status" value="1"/>
</dbReference>
<dbReference type="SUPFAM" id="SSF46585">
    <property type="entry name" value="HR1 repeat"/>
    <property type="match status" value="1"/>
</dbReference>
<evidence type="ECO:0000313" key="7">
    <source>
        <dbReference type="Proteomes" id="UP000246740"/>
    </source>
</evidence>
<proteinExistence type="inferred from homology"/>
<feature type="region of interest" description="Disordered" evidence="4">
    <location>
        <begin position="1207"/>
        <end position="1245"/>
    </location>
</feature>
<evidence type="ECO:0000256" key="2">
    <source>
        <dbReference type="PROSITE-ProRule" id="PRU01207"/>
    </source>
</evidence>
<dbReference type="InParanoid" id="A0A317XLB1"/>
<dbReference type="GO" id="GO:0031932">
    <property type="term" value="C:TORC2 complex"/>
    <property type="evidence" value="ECO:0007669"/>
    <property type="project" value="InterPro"/>
</dbReference>
<evidence type="ECO:0000256" key="3">
    <source>
        <dbReference type="SAM" id="Coils"/>
    </source>
</evidence>
<keyword evidence="2 3" id="KW-0175">Coiled coil</keyword>
<feature type="region of interest" description="Disordered" evidence="4">
    <location>
        <begin position="819"/>
        <end position="838"/>
    </location>
</feature>
<feature type="non-terminal residue" evidence="6">
    <location>
        <position position="1520"/>
    </location>
</feature>
<dbReference type="Pfam" id="PF14663">
    <property type="entry name" value="RasGEF_N_2"/>
    <property type="match status" value="1"/>
</dbReference>
<dbReference type="Gene3D" id="1.10.287.160">
    <property type="entry name" value="HR1 repeat"/>
    <property type="match status" value="1"/>
</dbReference>
<feature type="compositionally biased region" description="Polar residues" evidence="4">
    <location>
        <begin position="89"/>
        <end position="106"/>
    </location>
</feature>
<feature type="compositionally biased region" description="Low complexity" evidence="4">
    <location>
        <begin position="261"/>
        <end position="270"/>
    </location>
</feature>
<feature type="coiled-coil region" evidence="3">
    <location>
        <begin position="10"/>
        <end position="67"/>
    </location>
</feature>
<dbReference type="Pfam" id="PF14666">
    <property type="entry name" value="RICTOR_M"/>
    <property type="match status" value="1"/>
</dbReference>
<feature type="domain" description="REM-1" evidence="5">
    <location>
        <begin position="1"/>
        <end position="77"/>
    </location>
</feature>
<reference evidence="6 7" key="1">
    <citation type="journal article" date="2018" name="Mol. Biol. Evol.">
        <title>Broad Genomic Sampling Reveals a Smut Pathogenic Ancestry of the Fungal Clade Ustilaginomycotina.</title>
        <authorList>
            <person name="Kijpornyongpan T."/>
            <person name="Mondo S.J."/>
            <person name="Barry K."/>
            <person name="Sandor L."/>
            <person name="Lee J."/>
            <person name="Lipzen A."/>
            <person name="Pangilinan J."/>
            <person name="LaButti K."/>
            <person name="Hainaut M."/>
            <person name="Henrissat B."/>
            <person name="Grigoriev I.V."/>
            <person name="Spatafora J.W."/>
            <person name="Aime M.C."/>
        </authorList>
    </citation>
    <scope>NUCLEOTIDE SEQUENCE [LARGE SCALE GENOMIC DNA]</scope>
    <source>
        <strain evidence="6 7">MCA 3645</strain>
    </source>
</reference>
<feature type="region of interest" description="Disordered" evidence="4">
    <location>
        <begin position="646"/>
        <end position="678"/>
    </location>
</feature>
<dbReference type="PANTHER" id="PTHR13298">
    <property type="entry name" value="CYTOSOLIC REGULATOR PIANISSIMO"/>
    <property type="match status" value="1"/>
</dbReference>
<evidence type="ECO:0000259" key="5">
    <source>
        <dbReference type="PROSITE" id="PS51860"/>
    </source>
</evidence>
<dbReference type="SMART" id="SM01303">
    <property type="entry name" value="RasGEF_N_2"/>
    <property type="match status" value="1"/>
</dbReference>
<dbReference type="Pfam" id="PF14668">
    <property type="entry name" value="RICTOR_V"/>
    <property type="match status" value="1"/>
</dbReference>
<dbReference type="SMART" id="SM01307">
    <property type="entry name" value="RICTOR_M"/>
    <property type="match status" value="1"/>
</dbReference>
<protein>
    <recommendedName>
        <fullName evidence="5">REM-1 domain-containing protein</fullName>
    </recommendedName>
</protein>
<organism evidence="6 7">
    <name type="scientific">Testicularia cyperi</name>
    <dbReference type="NCBI Taxonomy" id="1882483"/>
    <lineage>
        <taxon>Eukaryota</taxon>
        <taxon>Fungi</taxon>
        <taxon>Dikarya</taxon>
        <taxon>Basidiomycota</taxon>
        <taxon>Ustilaginomycotina</taxon>
        <taxon>Ustilaginomycetes</taxon>
        <taxon>Ustilaginales</taxon>
        <taxon>Anthracoideaceae</taxon>
        <taxon>Testicularia</taxon>
    </lineage>
</organism>
<dbReference type="GO" id="GO:0038203">
    <property type="term" value="P:TORC2 signaling"/>
    <property type="evidence" value="ECO:0007669"/>
    <property type="project" value="TreeGrafter"/>
</dbReference>
<dbReference type="SUPFAM" id="SSF48371">
    <property type="entry name" value="ARM repeat"/>
    <property type="match status" value="1"/>
</dbReference>
<dbReference type="InterPro" id="IPR028267">
    <property type="entry name" value="Pianissimo_N"/>
</dbReference>
<dbReference type="InterPro" id="IPR011072">
    <property type="entry name" value="HR1_rho-bd"/>
</dbReference>
<dbReference type="Pfam" id="PF14664">
    <property type="entry name" value="RICTOR_N"/>
    <property type="match status" value="1"/>
</dbReference>
<evidence type="ECO:0000256" key="4">
    <source>
        <dbReference type="SAM" id="MobiDB-lite"/>
    </source>
</evidence>
<keyword evidence="7" id="KW-1185">Reference proteome</keyword>
<feature type="compositionally biased region" description="Polar residues" evidence="4">
    <location>
        <begin position="332"/>
        <end position="344"/>
    </location>
</feature>
<dbReference type="InterPro" id="IPR029451">
    <property type="entry name" value="RICTOR_M"/>
</dbReference>
<dbReference type="Pfam" id="PF02185">
    <property type="entry name" value="HR1"/>
    <property type="match status" value="1"/>
</dbReference>
<dbReference type="PROSITE" id="PS51860">
    <property type="entry name" value="REM_1"/>
    <property type="match status" value="1"/>
</dbReference>
<feature type="compositionally biased region" description="Low complexity" evidence="4">
    <location>
        <begin position="77"/>
        <end position="88"/>
    </location>
</feature>